<dbReference type="Proteomes" id="UP000729913">
    <property type="component" value="Unassembled WGS sequence"/>
</dbReference>
<reference evidence="1" key="2">
    <citation type="submission" date="2021-04" db="EMBL/GenBank/DDBJ databases">
        <title>Genome-wide patterns of bracovirus chromosomal integration into multiple host tissues during parasitism.</title>
        <authorList>
            <person name="Chebbi M.A.C."/>
        </authorList>
    </citation>
    <scope>NUCLEOTIDE SEQUENCE</scope>
    <source>
        <tissue evidence="1">Whole body</tissue>
    </source>
</reference>
<proteinExistence type="predicted"/>
<dbReference type="EMBL" id="JAAOIC020000047">
    <property type="protein sequence ID" value="KAG8037535.1"/>
    <property type="molecule type" value="Genomic_DNA"/>
</dbReference>
<evidence type="ECO:0000313" key="2">
    <source>
        <dbReference type="Proteomes" id="UP000729913"/>
    </source>
</evidence>
<comment type="caution">
    <text evidence="1">The sequence shown here is derived from an EMBL/GenBank/DDBJ whole genome shotgun (WGS) entry which is preliminary data.</text>
</comment>
<dbReference type="OrthoDB" id="5948335at2759"/>
<feature type="non-terminal residue" evidence="1">
    <location>
        <position position="1"/>
    </location>
</feature>
<protein>
    <submittedName>
        <fullName evidence="1">Uncharacterized protein</fullName>
    </submittedName>
</protein>
<organism evidence="1 2">
    <name type="scientific">Cotesia typhae</name>
    <dbReference type="NCBI Taxonomy" id="2053667"/>
    <lineage>
        <taxon>Eukaryota</taxon>
        <taxon>Metazoa</taxon>
        <taxon>Ecdysozoa</taxon>
        <taxon>Arthropoda</taxon>
        <taxon>Hexapoda</taxon>
        <taxon>Insecta</taxon>
        <taxon>Pterygota</taxon>
        <taxon>Neoptera</taxon>
        <taxon>Endopterygota</taxon>
        <taxon>Hymenoptera</taxon>
        <taxon>Apocrita</taxon>
        <taxon>Ichneumonoidea</taxon>
        <taxon>Braconidae</taxon>
        <taxon>Microgastrinae</taxon>
        <taxon>Cotesia</taxon>
    </lineage>
</organism>
<reference evidence="1" key="1">
    <citation type="submission" date="2020-03" db="EMBL/GenBank/DDBJ databases">
        <authorList>
            <person name="Chebbi M.A."/>
            <person name="Drezen J.M."/>
        </authorList>
    </citation>
    <scope>NUCLEOTIDE SEQUENCE</scope>
    <source>
        <tissue evidence="1">Whole body</tissue>
    </source>
</reference>
<gene>
    <name evidence="1" type="ORF">G9C98_005745</name>
</gene>
<name>A0A8J5QNT1_9HYME</name>
<accession>A0A8J5QNT1</accession>
<dbReference type="AlphaFoldDB" id="A0A8J5QNT1"/>
<keyword evidence="2" id="KW-1185">Reference proteome</keyword>
<sequence>SLSLFCKLVTTQEISPAAGIVESLSKGWTWAEQTINMIERSPEHGLRLLFITPDRVIKYSLTFTNNRGLSAFSSWSKARNIGNITRRATIARTTMITATDFLPKVQQTHLETAKGYASHVDLRDSSPLTYAVSINRRRGRQRGPGGLIPALVTLNKFRVSMST</sequence>
<evidence type="ECO:0000313" key="1">
    <source>
        <dbReference type="EMBL" id="KAG8037535.1"/>
    </source>
</evidence>